<evidence type="ECO:0000313" key="20">
    <source>
        <dbReference type="Proteomes" id="UP001371456"/>
    </source>
</evidence>
<evidence type="ECO:0000313" key="19">
    <source>
        <dbReference type="EMBL" id="KAK6782751.1"/>
    </source>
</evidence>
<feature type="transmembrane region" description="Helical" evidence="16">
    <location>
        <begin position="237"/>
        <end position="261"/>
    </location>
</feature>
<feature type="domain" description="Protein kinase" evidence="18">
    <location>
        <begin position="304"/>
        <end position="603"/>
    </location>
</feature>
<evidence type="ECO:0000256" key="3">
    <source>
        <dbReference type="ARBA" id="ARBA00022614"/>
    </source>
</evidence>
<keyword evidence="4" id="KW-0808">Transferase</keyword>
<dbReference type="PROSITE" id="PS50011">
    <property type="entry name" value="PROTEIN_KINASE_DOM"/>
    <property type="match status" value="1"/>
</dbReference>
<keyword evidence="9" id="KW-0418">Kinase</keyword>
<dbReference type="SUPFAM" id="SSF52058">
    <property type="entry name" value="L domain-like"/>
    <property type="match status" value="1"/>
</dbReference>
<evidence type="ECO:0000256" key="5">
    <source>
        <dbReference type="ARBA" id="ARBA00022692"/>
    </source>
</evidence>
<keyword evidence="12 16" id="KW-0472">Membrane</keyword>
<dbReference type="Pfam" id="PF00069">
    <property type="entry name" value="Pkinase"/>
    <property type="match status" value="1"/>
</dbReference>
<feature type="chain" id="PRO_5042960826" description="Protein kinase domain-containing protein" evidence="17">
    <location>
        <begin position="29"/>
        <end position="616"/>
    </location>
</feature>
<dbReference type="FunFam" id="3.30.200.20:FF:000282">
    <property type="entry name" value="LRR receptor-like serine/threonine-protein kinase FEI 1"/>
    <property type="match status" value="1"/>
</dbReference>
<dbReference type="InterPro" id="IPR011009">
    <property type="entry name" value="Kinase-like_dom_sf"/>
</dbReference>
<dbReference type="InterPro" id="IPR013210">
    <property type="entry name" value="LRR_N_plant-typ"/>
</dbReference>
<evidence type="ECO:0000256" key="11">
    <source>
        <dbReference type="ARBA" id="ARBA00022989"/>
    </source>
</evidence>
<dbReference type="PROSITE" id="PS00108">
    <property type="entry name" value="PROTEIN_KINASE_ST"/>
    <property type="match status" value="1"/>
</dbReference>
<keyword evidence="5 16" id="KW-0812">Transmembrane</keyword>
<accession>A0AAN8TFF6</accession>
<keyword evidence="8 15" id="KW-0547">Nucleotide-binding</keyword>
<evidence type="ECO:0000256" key="15">
    <source>
        <dbReference type="PROSITE-ProRule" id="PRU10141"/>
    </source>
</evidence>
<evidence type="ECO:0000256" key="12">
    <source>
        <dbReference type="ARBA" id="ARBA00023136"/>
    </source>
</evidence>
<dbReference type="SMART" id="SM00220">
    <property type="entry name" value="S_TKc"/>
    <property type="match status" value="1"/>
</dbReference>
<dbReference type="PANTHER" id="PTHR48056:SF77">
    <property type="entry name" value="PROTEIN KINASE DOMAIN-CONTAINING PROTEIN"/>
    <property type="match status" value="1"/>
</dbReference>
<dbReference type="GO" id="GO:0016020">
    <property type="term" value="C:membrane"/>
    <property type="evidence" value="ECO:0007669"/>
    <property type="project" value="UniProtKB-SubCell"/>
</dbReference>
<dbReference type="Gene3D" id="3.30.200.20">
    <property type="entry name" value="Phosphorylase Kinase, domain 1"/>
    <property type="match status" value="1"/>
</dbReference>
<dbReference type="GO" id="GO:0050832">
    <property type="term" value="P:defense response to fungus"/>
    <property type="evidence" value="ECO:0007669"/>
    <property type="project" value="UniProtKB-ARBA"/>
</dbReference>
<keyword evidence="10 15" id="KW-0067">ATP-binding</keyword>
<comment type="subcellular location">
    <subcellularLocation>
        <location evidence="1">Membrane</location>
        <topology evidence="1">Single-pass type I membrane protein</topology>
    </subcellularLocation>
</comment>
<evidence type="ECO:0000256" key="16">
    <source>
        <dbReference type="SAM" id="Phobius"/>
    </source>
</evidence>
<dbReference type="GO" id="GO:0005524">
    <property type="term" value="F:ATP binding"/>
    <property type="evidence" value="ECO:0007669"/>
    <property type="project" value="UniProtKB-UniRule"/>
</dbReference>
<feature type="transmembrane region" description="Helical" evidence="16">
    <location>
        <begin position="480"/>
        <end position="498"/>
    </location>
</feature>
<evidence type="ECO:0000256" key="7">
    <source>
        <dbReference type="ARBA" id="ARBA00022737"/>
    </source>
</evidence>
<dbReference type="Gene3D" id="1.10.510.10">
    <property type="entry name" value="Transferase(Phosphotransferase) domain 1"/>
    <property type="match status" value="1"/>
</dbReference>
<keyword evidence="6 17" id="KW-0732">Signal</keyword>
<comment type="similarity">
    <text evidence="2">Belongs to the protein kinase superfamily. Ser/Thr protein kinase family.</text>
</comment>
<evidence type="ECO:0000256" key="13">
    <source>
        <dbReference type="ARBA" id="ARBA00023170"/>
    </source>
</evidence>
<gene>
    <name evidence="19" type="ORF">RDI58_020547</name>
</gene>
<dbReference type="FunFam" id="3.80.10.10:FF:000101">
    <property type="entry name" value="LRR receptor-like serine/threonine-protein kinase ERECTA"/>
    <property type="match status" value="1"/>
</dbReference>
<evidence type="ECO:0000256" key="10">
    <source>
        <dbReference type="ARBA" id="ARBA00022840"/>
    </source>
</evidence>
<dbReference type="SUPFAM" id="SSF56112">
    <property type="entry name" value="Protein kinase-like (PK-like)"/>
    <property type="match status" value="1"/>
</dbReference>
<evidence type="ECO:0000256" key="4">
    <source>
        <dbReference type="ARBA" id="ARBA00022679"/>
    </source>
</evidence>
<dbReference type="InterPro" id="IPR001611">
    <property type="entry name" value="Leu-rich_rpt"/>
</dbReference>
<dbReference type="InterPro" id="IPR050647">
    <property type="entry name" value="Plant_LRR-RLKs"/>
</dbReference>
<feature type="binding site" evidence="15">
    <location>
        <position position="336"/>
    </location>
    <ligand>
        <name>ATP</name>
        <dbReference type="ChEBI" id="CHEBI:30616"/>
    </ligand>
</feature>
<keyword evidence="14" id="KW-0325">Glycoprotein</keyword>
<dbReference type="PANTHER" id="PTHR48056">
    <property type="entry name" value="LRR RECEPTOR-LIKE SERINE/THREONINE-PROTEIN KINASE-RELATED"/>
    <property type="match status" value="1"/>
</dbReference>
<dbReference type="InterPro" id="IPR032675">
    <property type="entry name" value="LRR_dom_sf"/>
</dbReference>
<evidence type="ECO:0000259" key="18">
    <source>
        <dbReference type="PROSITE" id="PS50011"/>
    </source>
</evidence>
<organism evidence="19 20">
    <name type="scientific">Solanum bulbocastanum</name>
    <name type="common">Wild potato</name>
    <dbReference type="NCBI Taxonomy" id="147425"/>
    <lineage>
        <taxon>Eukaryota</taxon>
        <taxon>Viridiplantae</taxon>
        <taxon>Streptophyta</taxon>
        <taxon>Embryophyta</taxon>
        <taxon>Tracheophyta</taxon>
        <taxon>Spermatophyta</taxon>
        <taxon>Magnoliopsida</taxon>
        <taxon>eudicotyledons</taxon>
        <taxon>Gunneridae</taxon>
        <taxon>Pentapetalae</taxon>
        <taxon>asterids</taxon>
        <taxon>lamiids</taxon>
        <taxon>Solanales</taxon>
        <taxon>Solanaceae</taxon>
        <taxon>Solanoideae</taxon>
        <taxon>Solaneae</taxon>
        <taxon>Solanum</taxon>
    </lineage>
</organism>
<dbReference type="Proteomes" id="UP001371456">
    <property type="component" value="Unassembled WGS sequence"/>
</dbReference>
<dbReference type="Pfam" id="PF13855">
    <property type="entry name" value="LRR_8"/>
    <property type="match status" value="1"/>
</dbReference>
<comment type="caution">
    <text evidence="19">The sequence shown here is derived from an EMBL/GenBank/DDBJ whole genome shotgun (WGS) entry which is preliminary data.</text>
</comment>
<evidence type="ECO:0000256" key="14">
    <source>
        <dbReference type="ARBA" id="ARBA00023180"/>
    </source>
</evidence>
<feature type="signal peptide" evidence="17">
    <location>
        <begin position="1"/>
        <end position="28"/>
    </location>
</feature>
<reference evidence="19 20" key="1">
    <citation type="submission" date="2024-02" db="EMBL/GenBank/DDBJ databases">
        <title>de novo genome assembly of Solanum bulbocastanum strain 11H21.</title>
        <authorList>
            <person name="Hosaka A.J."/>
        </authorList>
    </citation>
    <scope>NUCLEOTIDE SEQUENCE [LARGE SCALE GENOMIC DNA]</scope>
    <source>
        <tissue evidence="19">Young leaves</tissue>
    </source>
</reference>
<dbReference type="FunFam" id="1.10.510.10:FF:001424">
    <property type="entry name" value="Protein kinase superfamily protein"/>
    <property type="match status" value="1"/>
</dbReference>
<dbReference type="Pfam" id="PF08263">
    <property type="entry name" value="LRRNT_2"/>
    <property type="match status" value="1"/>
</dbReference>
<dbReference type="GO" id="GO:0004672">
    <property type="term" value="F:protein kinase activity"/>
    <property type="evidence" value="ECO:0007669"/>
    <property type="project" value="InterPro"/>
</dbReference>
<dbReference type="AlphaFoldDB" id="A0AAN8TFF6"/>
<evidence type="ECO:0000256" key="6">
    <source>
        <dbReference type="ARBA" id="ARBA00022729"/>
    </source>
</evidence>
<dbReference type="PROSITE" id="PS00107">
    <property type="entry name" value="PROTEIN_KINASE_ATP"/>
    <property type="match status" value="1"/>
</dbReference>
<dbReference type="InterPro" id="IPR017441">
    <property type="entry name" value="Protein_kinase_ATP_BS"/>
</dbReference>
<dbReference type="EMBL" id="JBANQN010000008">
    <property type="protein sequence ID" value="KAK6782751.1"/>
    <property type="molecule type" value="Genomic_DNA"/>
</dbReference>
<proteinExistence type="inferred from homology"/>
<dbReference type="InterPro" id="IPR000719">
    <property type="entry name" value="Prot_kinase_dom"/>
</dbReference>
<dbReference type="Gene3D" id="3.80.10.10">
    <property type="entry name" value="Ribonuclease Inhibitor"/>
    <property type="match status" value="1"/>
</dbReference>
<keyword evidence="7" id="KW-0677">Repeat</keyword>
<name>A0AAN8TFF6_SOLBU</name>
<evidence type="ECO:0000256" key="8">
    <source>
        <dbReference type="ARBA" id="ARBA00022741"/>
    </source>
</evidence>
<evidence type="ECO:0000256" key="2">
    <source>
        <dbReference type="ARBA" id="ARBA00008684"/>
    </source>
</evidence>
<keyword evidence="11 16" id="KW-1133">Transmembrane helix</keyword>
<keyword evidence="13" id="KW-0675">Receptor</keyword>
<evidence type="ECO:0000256" key="17">
    <source>
        <dbReference type="SAM" id="SignalP"/>
    </source>
</evidence>
<keyword evidence="3" id="KW-0433">Leucine-rich repeat</keyword>
<sequence length="616" mass="67568">MGGFSLKIQDLLFLSVLLLCIFPRLTLALNPDGQALVNFRISIAGSDGVLEQWRPEDSDPCGWKGVQCDPKSKRVTSLSLPNHKLSGYISPDIGKLDQLQFLALHDNNFYGAIPPALGNCTMLKSLFLQSNYLSGWIPDELGNLPELENLDLSSNSLSGNIPPSLGKLNNLGNFNVSTNFLVGQIPSDGHLAKFGNDSFLGNRNLCGKQVSQDCNTGGSSVSPSPDSAQSQNKNGRLLISASATVGALLLVALMCFWGCFLYKRLGKNDGKSLAMDICAGASIVMFHGDLPYSSKDIIKKLETLNEEHIIGSGGFGTVYKLAMDDGNVFAVKRIIKMNEGFDRFFERELEILGSIKHRYLVNLRGYCNSPTSKLLIYDFLSGGSLDEVLHERSEQLDWGARLTVIMGAAKGLAYLHHDCSPRVIHRDIKSSNILLDGNFEARVSDFGLAKLLGDEESHITTIVAGTFGYLAPVETGERAIWFPLSVISLCVSLLYLFFQEYMQSGRATEKTDVYSFGVLVLEVISGKRPTDASYIEKGFNIVGWLNYLASENRRTEIVDPLCERVQTESLDSLLSVATQCVSSSPDDRPTMHRVVQILESEVMTPCPSDFYDSSSD</sequence>
<keyword evidence="20" id="KW-1185">Reference proteome</keyword>
<evidence type="ECO:0000256" key="1">
    <source>
        <dbReference type="ARBA" id="ARBA00004479"/>
    </source>
</evidence>
<dbReference type="InterPro" id="IPR008271">
    <property type="entry name" value="Ser/Thr_kinase_AS"/>
</dbReference>
<protein>
    <recommendedName>
        <fullName evidence="18">Protein kinase domain-containing protein</fullName>
    </recommendedName>
</protein>
<evidence type="ECO:0000256" key="9">
    <source>
        <dbReference type="ARBA" id="ARBA00022777"/>
    </source>
</evidence>